<dbReference type="EMBL" id="AACWFO010000027">
    <property type="protein sequence ID" value="EAM8420595.1"/>
    <property type="molecule type" value="Genomic_DNA"/>
</dbReference>
<dbReference type="GO" id="GO:0009289">
    <property type="term" value="C:pilus"/>
    <property type="evidence" value="ECO:0007669"/>
    <property type="project" value="InterPro"/>
</dbReference>
<name>A0A5T2WP76_SALER</name>
<dbReference type="GO" id="GO:0007155">
    <property type="term" value="P:cell adhesion"/>
    <property type="evidence" value="ECO:0007669"/>
    <property type="project" value="InterPro"/>
</dbReference>
<dbReference type="InterPro" id="IPR008966">
    <property type="entry name" value="Adhesion_dom_sf"/>
</dbReference>
<sequence length="32" mass="3532">NELNFFARLIALGTDVTPGDVDASITYTLKYL</sequence>
<gene>
    <name evidence="1" type="ORF">AC527_25820</name>
</gene>
<protein>
    <submittedName>
        <fullName evidence="1">Fimbrial protein StdA</fullName>
    </submittedName>
</protein>
<dbReference type="AlphaFoldDB" id="A0A5T2WP76"/>
<dbReference type="SUPFAM" id="SSF49401">
    <property type="entry name" value="Bacterial adhesins"/>
    <property type="match status" value="1"/>
</dbReference>
<reference evidence="1" key="1">
    <citation type="submission" date="2018-08" db="EMBL/GenBank/DDBJ databases">
        <authorList>
            <consortium name="GenomeTrakr network: Whole genome sequencing for foodborne pathogen traceback"/>
        </authorList>
    </citation>
    <scope>NUCLEOTIDE SEQUENCE</scope>
    <source>
        <strain evidence="1">FDA00009177</strain>
    </source>
</reference>
<dbReference type="Gene3D" id="2.60.40.1090">
    <property type="entry name" value="Fimbrial-type adhesion domain"/>
    <property type="match status" value="1"/>
</dbReference>
<organism evidence="1">
    <name type="scientific">Salmonella enterica</name>
    <name type="common">Salmonella choleraesuis</name>
    <dbReference type="NCBI Taxonomy" id="28901"/>
    <lineage>
        <taxon>Bacteria</taxon>
        <taxon>Pseudomonadati</taxon>
        <taxon>Pseudomonadota</taxon>
        <taxon>Gammaproteobacteria</taxon>
        <taxon>Enterobacterales</taxon>
        <taxon>Enterobacteriaceae</taxon>
        <taxon>Salmonella</taxon>
    </lineage>
</organism>
<proteinExistence type="predicted"/>
<comment type="caution">
    <text evidence="1">The sequence shown here is derived from an EMBL/GenBank/DDBJ whole genome shotgun (WGS) entry which is preliminary data.</text>
</comment>
<dbReference type="InterPro" id="IPR036937">
    <property type="entry name" value="Adhesion_dom_fimbrial_sf"/>
</dbReference>
<accession>A0A5T2WP76</accession>
<evidence type="ECO:0000313" key="1">
    <source>
        <dbReference type="EMBL" id="EAM8420595.1"/>
    </source>
</evidence>
<feature type="non-terminal residue" evidence="1">
    <location>
        <position position="1"/>
    </location>
</feature>